<sequence length="514" mass="57747">MLCQHDYPASSFRDDPSVVFFVSHRFLSSKGLLVLIKPRSLNKQNELPDYFENVEYLSAVDVHDDDEDLAQAGYCRVTFDAIPMKILPFLRRAKSQDIINDSDNALSFLLMEAVIPTPLFEQTVRVGGWCSITVSENPVMQQGFLSATALEFSGSEEQPAPTTLYVRINPSVPDAKDLHALKRVIKCRHHHSAPSEYQGDPPGNGVYVAVYDVGQANMCAILDNNYQPKAFFDFGWPIGFYRRSLPGCQNFDPLERDDPVHPAPVFLSHLDWDHWGYAYESGRPTKDTRGFWKTKVTYRAGALQRAWVMRRPSGRLKLGASHAHLMYALQNQVLNDGSRALKFWPPAQTHFQWGACTVFTCNPIAGAHDTKYLRNNEALGMLVENPQSYYFRRVLLCGDADYTSISAAFKQNLGGIVAPHHGGRVTPHSIPAPDVDAGTYRYMVFSTHDGCYSTIPSNETITEASALGWKISRTDSRLDCHCGVGKRRNRWFALARYKTPGPWHLPACLCLALH</sequence>
<dbReference type="InterPro" id="IPR036866">
    <property type="entry name" value="RibonucZ/Hydroxyglut_hydro"/>
</dbReference>
<dbReference type="EMBL" id="RBUT01000146">
    <property type="protein sequence ID" value="RMV44743.1"/>
    <property type="molecule type" value="Genomic_DNA"/>
</dbReference>
<proteinExistence type="predicted"/>
<organism evidence="1 2">
    <name type="scientific">Pseudomonas syringae pv. helianthi</name>
    <dbReference type="NCBI Taxonomy" id="251654"/>
    <lineage>
        <taxon>Bacteria</taxon>
        <taxon>Pseudomonadati</taxon>
        <taxon>Pseudomonadota</taxon>
        <taxon>Gammaproteobacteria</taxon>
        <taxon>Pseudomonadales</taxon>
        <taxon>Pseudomonadaceae</taxon>
        <taxon>Pseudomonas</taxon>
    </lineage>
</organism>
<comment type="caution">
    <text evidence="1">The sequence shown here is derived from an EMBL/GenBank/DDBJ whole genome shotgun (WGS) entry which is preliminary data.</text>
</comment>
<dbReference type="Gene3D" id="3.60.15.10">
    <property type="entry name" value="Ribonuclease Z/Hydroxyacylglutathione hydrolase-like"/>
    <property type="match status" value="1"/>
</dbReference>
<reference evidence="1 2" key="1">
    <citation type="submission" date="2018-08" db="EMBL/GenBank/DDBJ databases">
        <title>Recombination of ecologically and evolutionarily significant loci maintains genetic cohesion in the Pseudomonas syringae species complex.</title>
        <authorList>
            <person name="Dillon M."/>
            <person name="Thakur S."/>
            <person name="Almeida R.N.D."/>
            <person name="Weir B.S."/>
            <person name="Guttman D.S."/>
        </authorList>
    </citation>
    <scope>NUCLEOTIDE SEQUENCE [LARGE SCALE GENOMIC DNA]</scope>
    <source>
        <strain evidence="1 2">ICMP 3263</strain>
    </source>
</reference>
<gene>
    <name evidence="1" type="ORF">ALP10_01417</name>
</gene>
<dbReference type="Proteomes" id="UP000279173">
    <property type="component" value="Unassembled WGS sequence"/>
</dbReference>
<dbReference type="SUPFAM" id="SSF56281">
    <property type="entry name" value="Metallo-hydrolase/oxidoreductase"/>
    <property type="match status" value="1"/>
</dbReference>
<protein>
    <submittedName>
        <fullName evidence="1">Uncharacterized protein</fullName>
    </submittedName>
</protein>
<accession>A0A3M6CLZ6</accession>
<dbReference type="AlphaFoldDB" id="A0A3M6CLZ6"/>
<evidence type="ECO:0000313" key="1">
    <source>
        <dbReference type="EMBL" id="RMV44743.1"/>
    </source>
</evidence>
<name>A0A3M6CLZ6_9PSED</name>
<evidence type="ECO:0000313" key="2">
    <source>
        <dbReference type="Proteomes" id="UP000279173"/>
    </source>
</evidence>